<dbReference type="GO" id="GO:0004721">
    <property type="term" value="F:phosphoprotein phosphatase activity"/>
    <property type="evidence" value="ECO:0007669"/>
    <property type="project" value="UniProtKB-KW"/>
</dbReference>
<dbReference type="Gramene" id="EFJ37489">
    <property type="protein sequence ID" value="EFJ37489"/>
    <property type="gene ID" value="SELMODRAFT_165134"/>
</dbReference>
<dbReference type="PROSITE" id="PS50056">
    <property type="entry name" value="TYR_PHOSPHATASE_2"/>
    <property type="match status" value="1"/>
</dbReference>
<feature type="domain" description="Tyrosine specific protein phosphatases" evidence="7">
    <location>
        <begin position="283"/>
        <end position="322"/>
    </location>
</feature>
<dbReference type="InterPro" id="IPR014020">
    <property type="entry name" value="Tensin_C2-dom"/>
</dbReference>
<keyword evidence="4" id="KW-0904">Protein phosphatase</keyword>
<feature type="domain" description="C2 tensin-type" evidence="9">
    <location>
        <begin position="355"/>
        <end position="482"/>
    </location>
</feature>
<dbReference type="HOGENOM" id="CLU_021394_1_0_1"/>
<dbReference type="EMBL" id="GL377566">
    <property type="protein sequence ID" value="EFJ37489.1"/>
    <property type="molecule type" value="Genomic_DNA"/>
</dbReference>
<dbReference type="Pfam" id="PF22918">
    <property type="entry name" value="PTEN2_C2"/>
    <property type="match status" value="1"/>
</dbReference>
<dbReference type="PANTHER" id="PTHR12305">
    <property type="entry name" value="PHOSPHATASE WITH HOMOLOGY TO TENSIN"/>
    <property type="match status" value="1"/>
</dbReference>
<dbReference type="Gene3D" id="3.90.190.10">
    <property type="entry name" value="Protein tyrosine phosphatase superfamily"/>
    <property type="match status" value="1"/>
</dbReference>
<dbReference type="GO" id="GO:0006629">
    <property type="term" value="P:lipid metabolic process"/>
    <property type="evidence" value="ECO:0007669"/>
    <property type="project" value="UniProtKB-KW"/>
</dbReference>
<evidence type="ECO:0000256" key="5">
    <source>
        <dbReference type="ARBA" id="ARBA00023098"/>
    </source>
</evidence>
<dbReference type="InterPro" id="IPR045101">
    <property type="entry name" value="PTP_PTEN"/>
</dbReference>
<dbReference type="FunCoup" id="D8QSS2">
    <property type="interactions" value="2550"/>
</dbReference>
<protein>
    <recommendedName>
        <fullName evidence="12">Phosphatidylinositol-3,4,5-trisphosphate 3-phosphatase</fullName>
    </recommendedName>
</protein>
<evidence type="ECO:0000259" key="7">
    <source>
        <dbReference type="PROSITE" id="PS50056"/>
    </source>
</evidence>
<evidence type="ECO:0000313" key="10">
    <source>
        <dbReference type="EMBL" id="EFJ37489.1"/>
    </source>
</evidence>
<dbReference type="InterPro" id="IPR055183">
    <property type="entry name" value="PTEN2A/B_C2"/>
</dbReference>
<dbReference type="PROSITE" id="PS51181">
    <property type="entry name" value="PPASE_TENSIN"/>
    <property type="match status" value="1"/>
</dbReference>
<dbReference type="CDD" id="cd14509">
    <property type="entry name" value="PTP_PTEN"/>
    <property type="match status" value="1"/>
</dbReference>
<dbReference type="SMART" id="SM01326">
    <property type="entry name" value="PTEN_C2"/>
    <property type="match status" value="1"/>
</dbReference>
<reference evidence="10 11" key="1">
    <citation type="journal article" date="2011" name="Science">
        <title>The Selaginella genome identifies genetic changes associated with the evolution of vascular plants.</title>
        <authorList>
            <person name="Banks J.A."/>
            <person name="Nishiyama T."/>
            <person name="Hasebe M."/>
            <person name="Bowman J.L."/>
            <person name="Gribskov M."/>
            <person name="dePamphilis C."/>
            <person name="Albert V.A."/>
            <person name="Aono N."/>
            <person name="Aoyama T."/>
            <person name="Ambrose B.A."/>
            <person name="Ashton N.W."/>
            <person name="Axtell M.J."/>
            <person name="Barker E."/>
            <person name="Barker M.S."/>
            <person name="Bennetzen J.L."/>
            <person name="Bonawitz N.D."/>
            <person name="Chapple C."/>
            <person name="Cheng C."/>
            <person name="Correa L.G."/>
            <person name="Dacre M."/>
            <person name="DeBarry J."/>
            <person name="Dreyer I."/>
            <person name="Elias M."/>
            <person name="Engstrom E.M."/>
            <person name="Estelle M."/>
            <person name="Feng L."/>
            <person name="Finet C."/>
            <person name="Floyd S.K."/>
            <person name="Frommer W.B."/>
            <person name="Fujita T."/>
            <person name="Gramzow L."/>
            <person name="Gutensohn M."/>
            <person name="Harholt J."/>
            <person name="Hattori M."/>
            <person name="Heyl A."/>
            <person name="Hirai T."/>
            <person name="Hiwatashi Y."/>
            <person name="Ishikawa M."/>
            <person name="Iwata M."/>
            <person name="Karol K.G."/>
            <person name="Koehler B."/>
            <person name="Kolukisaoglu U."/>
            <person name="Kubo M."/>
            <person name="Kurata T."/>
            <person name="Lalonde S."/>
            <person name="Li K."/>
            <person name="Li Y."/>
            <person name="Litt A."/>
            <person name="Lyons E."/>
            <person name="Manning G."/>
            <person name="Maruyama T."/>
            <person name="Michael T.P."/>
            <person name="Mikami K."/>
            <person name="Miyazaki S."/>
            <person name="Morinaga S."/>
            <person name="Murata T."/>
            <person name="Mueller-Roeber B."/>
            <person name="Nelson D.R."/>
            <person name="Obara M."/>
            <person name="Oguri Y."/>
            <person name="Olmstead R.G."/>
            <person name="Onodera N."/>
            <person name="Petersen B.L."/>
            <person name="Pils B."/>
            <person name="Prigge M."/>
            <person name="Rensing S.A."/>
            <person name="Riano-Pachon D.M."/>
            <person name="Roberts A.W."/>
            <person name="Sato Y."/>
            <person name="Scheller H.V."/>
            <person name="Schulz B."/>
            <person name="Schulz C."/>
            <person name="Shakirov E.V."/>
            <person name="Shibagaki N."/>
            <person name="Shinohara N."/>
            <person name="Shippen D.E."/>
            <person name="Soerensen I."/>
            <person name="Sotooka R."/>
            <person name="Sugimoto N."/>
            <person name="Sugita M."/>
            <person name="Sumikawa N."/>
            <person name="Tanurdzic M."/>
            <person name="Theissen G."/>
            <person name="Ulvskov P."/>
            <person name="Wakazuki S."/>
            <person name="Weng J.K."/>
            <person name="Willats W.W."/>
            <person name="Wipf D."/>
            <person name="Wolf P.G."/>
            <person name="Yang L."/>
            <person name="Zimmer A.D."/>
            <person name="Zhu Q."/>
            <person name="Mitros T."/>
            <person name="Hellsten U."/>
            <person name="Loque D."/>
            <person name="Otillar R."/>
            <person name="Salamov A."/>
            <person name="Schmutz J."/>
            <person name="Shapiro H."/>
            <person name="Lindquist E."/>
            <person name="Lucas S."/>
            <person name="Rokhsar D."/>
            <person name="Grigoriev I.V."/>
        </authorList>
    </citation>
    <scope>NUCLEOTIDE SEQUENCE [LARGE SCALE GENOMIC DNA]</scope>
</reference>
<dbReference type="InterPro" id="IPR051281">
    <property type="entry name" value="Dual-spec_lipid-protein_phosph"/>
</dbReference>
<dbReference type="InterPro" id="IPR029021">
    <property type="entry name" value="Prot-tyrosine_phosphatase-like"/>
</dbReference>
<dbReference type="InParanoid" id="D8QSS2"/>
<dbReference type="PROSITE" id="PS00383">
    <property type="entry name" value="TYR_PHOSPHATASE_1"/>
    <property type="match status" value="1"/>
</dbReference>
<keyword evidence="5" id="KW-0443">Lipid metabolism</keyword>
<dbReference type="GO" id="GO:0016314">
    <property type="term" value="F:phosphatidylinositol-3,4,5-trisphosphate 3-phosphatase activity"/>
    <property type="evidence" value="ECO:0000318"/>
    <property type="project" value="GO_Central"/>
</dbReference>
<evidence type="ECO:0000256" key="2">
    <source>
        <dbReference type="ARBA" id="ARBA00007881"/>
    </source>
</evidence>
<dbReference type="InterPro" id="IPR029023">
    <property type="entry name" value="Tensin_phosphatase"/>
</dbReference>
<feature type="region of interest" description="Disordered" evidence="6">
    <location>
        <begin position="81"/>
        <end position="103"/>
    </location>
</feature>
<dbReference type="OMA" id="PCPGFQV"/>
<accession>D8QSS2</accession>
<feature type="region of interest" description="Disordered" evidence="6">
    <location>
        <begin position="484"/>
        <end position="589"/>
    </location>
</feature>
<comment type="catalytic activity">
    <reaction evidence="1">
        <text>a 1,2-diacyl-sn-glycero-3-phospho-(1D-myo-inositol-3,4,5-trisphosphate) + H2O = a 1,2-diacyl-sn-glycero-3-phospho-(1D-myo-inositol-4,5-bisphosphate) + phosphate</text>
        <dbReference type="Rhea" id="RHEA:25017"/>
        <dbReference type="ChEBI" id="CHEBI:15377"/>
        <dbReference type="ChEBI" id="CHEBI:43474"/>
        <dbReference type="ChEBI" id="CHEBI:57836"/>
        <dbReference type="ChEBI" id="CHEBI:58456"/>
        <dbReference type="EC" id="3.1.3.67"/>
    </reaction>
</comment>
<feature type="compositionally biased region" description="Basic and acidic residues" evidence="6">
    <location>
        <begin position="554"/>
        <end position="588"/>
    </location>
</feature>
<dbReference type="GO" id="GO:0005829">
    <property type="term" value="C:cytosol"/>
    <property type="evidence" value="ECO:0000318"/>
    <property type="project" value="GO_Central"/>
</dbReference>
<dbReference type="InterPro" id="IPR000387">
    <property type="entry name" value="Tyr_Pase_dom"/>
</dbReference>
<evidence type="ECO:0000256" key="1">
    <source>
        <dbReference type="ARBA" id="ARBA00000536"/>
    </source>
</evidence>
<dbReference type="AlphaFoldDB" id="D8QSS2"/>
<evidence type="ECO:0000256" key="4">
    <source>
        <dbReference type="ARBA" id="ARBA00022912"/>
    </source>
</evidence>
<evidence type="ECO:0000256" key="6">
    <source>
        <dbReference type="SAM" id="MobiDB-lite"/>
    </source>
</evidence>
<comment type="similarity">
    <text evidence="2">Belongs to the PTEN phosphatase protein family.</text>
</comment>
<gene>
    <name evidence="10" type="ORF">SELMODRAFT_165134</name>
</gene>
<evidence type="ECO:0000259" key="8">
    <source>
        <dbReference type="PROSITE" id="PS51181"/>
    </source>
</evidence>
<feature type="compositionally biased region" description="Pro residues" evidence="6">
    <location>
        <begin position="485"/>
        <end position="499"/>
    </location>
</feature>
<dbReference type="InterPro" id="IPR016130">
    <property type="entry name" value="Tyr_Pase_AS"/>
</dbReference>
<proteinExistence type="inferred from homology"/>
<feature type="domain" description="Phosphatase tensin-type" evidence="8">
    <location>
        <begin position="169"/>
        <end position="348"/>
    </location>
</feature>
<keyword evidence="3" id="KW-0378">Hydrolase</keyword>
<dbReference type="KEGG" id="smo:SELMODRAFT_165134"/>
<dbReference type="STRING" id="88036.D8QSS2"/>
<evidence type="ECO:0000259" key="9">
    <source>
        <dbReference type="PROSITE" id="PS51182"/>
    </source>
</evidence>
<name>D8QSS2_SELML</name>
<dbReference type="PROSITE" id="PS51182">
    <property type="entry name" value="C2_TENSIN"/>
    <property type="match status" value="1"/>
</dbReference>
<sequence length="610" mass="67704">MESSPEAPVSVSVEPSEVPVEISVTEGAAAATQQRSKFYQRSASFFSRTAAATPGDGSTEAPSKLSVAGISTWAKSLKLPISPKDAKENSNASSPKDSKSPFSILSSGFGKRVPAKIPVVDDELPTTTAPAQAQDGAFGTFTKGFLDSSRNAVKVVQTRARHLVSQNKRRYQEGGFDLDMTYITDSIIAMGFPAGDMSSGILGYVEGFYRNHMEEVIRFFETQHKGKYKVYNLCSERLYDVSLLEGKVASFPFDDHNCPPLQLVLAFCRSAYGWLKENLDNVVVVHCKAGKARTGLMISCLLLYLKFFPTAEECIANYNERRCIDSKGLILPSQIRYVKYFERVLKEFNGETPAGRKCILRGIRLHRCPYWIRPAITVSDHNGILFSTKKHPRTKDMMPEDFWFSAPRRGIMVFALPGERCVADLDGDFKILFQDRHGDFYCWLNTTMMETRQILNVSDLDGFDKRRLPSPGFQVEVVILDPNASVPPVPPRESPPLPQAPQRSPDTESRENDDVFSDSEDGDSHRKENQAAAAAVVSSENRPKSSDSSPAAEEAPKARSDKDESSDYVHVKEDHPSKKEKAEDESNDFRAIAADASVFTFGDEDDYASE</sequence>
<dbReference type="Proteomes" id="UP000001514">
    <property type="component" value="Unassembled WGS sequence"/>
</dbReference>
<dbReference type="eggNOG" id="KOG2283">
    <property type="taxonomic scope" value="Eukaryota"/>
</dbReference>
<evidence type="ECO:0008006" key="12">
    <source>
        <dbReference type="Google" id="ProtNLM"/>
    </source>
</evidence>
<dbReference type="Pfam" id="PF22785">
    <property type="entry name" value="Tc-R-P"/>
    <property type="match status" value="1"/>
</dbReference>
<evidence type="ECO:0000256" key="3">
    <source>
        <dbReference type="ARBA" id="ARBA00022801"/>
    </source>
</evidence>
<keyword evidence="11" id="KW-1185">Reference proteome</keyword>
<dbReference type="PANTHER" id="PTHR12305:SF96">
    <property type="entry name" value="PHOSPHATIDYLINOSITOL 3,4,5-TRISPHOSPHATE 3-PHOSPHATASE AND PROTEIN-TYROSINE-PHOSPHATASE PTEN2A"/>
    <property type="match status" value="1"/>
</dbReference>
<dbReference type="FunFam" id="3.90.190.10:FF:000053">
    <property type="entry name" value="Phosphatidylinositol 3,4,5-trisphosphate 3-phosphatase TPTE2"/>
    <property type="match status" value="1"/>
</dbReference>
<dbReference type="SUPFAM" id="SSF52799">
    <property type="entry name" value="(Phosphotyrosine protein) phosphatases II"/>
    <property type="match status" value="1"/>
</dbReference>
<feature type="compositionally biased region" description="Polar residues" evidence="6">
    <location>
        <begin position="89"/>
        <end position="103"/>
    </location>
</feature>
<evidence type="ECO:0000313" key="11">
    <source>
        <dbReference type="Proteomes" id="UP000001514"/>
    </source>
</evidence>
<organism evidence="11">
    <name type="scientific">Selaginella moellendorffii</name>
    <name type="common">Spikemoss</name>
    <dbReference type="NCBI Taxonomy" id="88036"/>
    <lineage>
        <taxon>Eukaryota</taxon>
        <taxon>Viridiplantae</taxon>
        <taxon>Streptophyta</taxon>
        <taxon>Embryophyta</taxon>
        <taxon>Tracheophyta</taxon>
        <taxon>Lycopodiopsida</taxon>
        <taxon>Selaginellales</taxon>
        <taxon>Selaginellaceae</taxon>
        <taxon>Selaginella</taxon>
    </lineage>
</organism>